<dbReference type="NCBIfam" id="TIGR00745">
    <property type="entry name" value="apbA_panE"/>
    <property type="match status" value="1"/>
</dbReference>
<dbReference type="GO" id="GO:0015940">
    <property type="term" value="P:pantothenate biosynthetic process"/>
    <property type="evidence" value="ECO:0007669"/>
    <property type="project" value="UniProtKB-UniPathway"/>
</dbReference>
<accession>A0A0K8QSV4</accession>
<proteinExistence type="inferred from homology"/>
<dbReference type="SUPFAM" id="SSF51735">
    <property type="entry name" value="NAD(P)-binding Rossmann-fold domains"/>
    <property type="match status" value="1"/>
</dbReference>
<evidence type="ECO:0000256" key="1">
    <source>
        <dbReference type="ARBA" id="ARBA00002919"/>
    </source>
</evidence>
<keyword evidence="6 11" id="KW-0566">Pantothenate biosynthesis</keyword>
<keyword evidence="7 11" id="KW-0521">NADP</keyword>
<feature type="domain" description="Ketopantoate reductase N-terminal" evidence="12">
    <location>
        <begin position="2"/>
        <end position="147"/>
    </location>
</feature>
<dbReference type="InterPro" id="IPR013332">
    <property type="entry name" value="KPR_N"/>
</dbReference>
<dbReference type="EC" id="1.1.1.169" evidence="4 11"/>
<organism evidence="14">
    <name type="scientific">Mizugakiibacter sediminis</name>
    <dbReference type="NCBI Taxonomy" id="1475481"/>
    <lineage>
        <taxon>Bacteria</taxon>
        <taxon>Pseudomonadati</taxon>
        <taxon>Pseudomonadota</taxon>
        <taxon>Gammaproteobacteria</taxon>
        <taxon>Lysobacterales</taxon>
        <taxon>Rhodanobacteraceae</taxon>
        <taxon>Mizugakiibacter</taxon>
    </lineage>
</organism>
<gene>
    <name evidence="14" type="ORF">MBSD_n2783</name>
</gene>
<dbReference type="InterPro" id="IPR036291">
    <property type="entry name" value="NAD(P)-bd_dom_sf"/>
</dbReference>
<dbReference type="InterPro" id="IPR003710">
    <property type="entry name" value="ApbA"/>
</dbReference>
<dbReference type="PANTHER" id="PTHR21708:SF26">
    <property type="entry name" value="2-DEHYDROPANTOATE 2-REDUCTASE"/>
    <property type="match status" value="1"/>
</dbReference>
<dbReference type="STRING" id="1475481.GCA_000953855_02833"/>
<evidence type="ECO:0000259" key="13">
    <source>
        <dbReference type="Pfam" id="PF08546"/>
    </source>
</evidence>
<dbReference type="Proteomes" id="UP000253740">
    <property type="component" value="Unassembled WGS sequence"/>
</dbReference>
<dbReference type="InterPro" id="IPR008927">
    <property type="entry name" value="6-PGluconate_DH-like_C_sf"/>
</dbReference>
<evidence type="ECO:0000256" key="3">
    <source>
        <dbReference type="ARBA" id="ARBA00007870"/>
    </source>
</evidence>
<dbReference type="AlphaFoldDB" id="A0A0K8QSV4"/>
<name>A0A0K8QSV4_9GAMM</name>
<dbReference type="InterPro" id="IPR051402">
    <property type="entry name" value="KPR-Related"/>
</dbReference>
<feature type="domain" description="Ketopantoate reductase C-terminal" evidence="13">
    <location>
        <begin position="174"/>
        <end position="298"/>
    </location>
</feature>
<dbReference type="GO" id="GO:0005737">
    <property type="term" value="C:cytoplasm"/>
    <property type="evidence" value="ECO:0007669"/>
    <property type="project" value="TreeGrafter"/>
</dbReference>
<comment type="similarity">
    <text evidence="3 11">Belongs to the ketopantoate reductase family.</text>
</comment>
<comment type="function">
    <text evidence="1 11">Catalyzes the NADPH-dependent reduction of ketopantoate into pantoic acid.</text>
</comment>
<protein>
    <recommendedName>
        <fullName evidence="5 11">2-dehydropantoate 2-reductase</fullName>
        <ecNumber evidence="4 11">1.1.1.169</ecNumber>
    </recommendedName>
    <alternativeName>
        <fullName evidence="9 11">Ketopantoate reductase</fullName>
    </alternativeName>
</protein>
<evidence type="ECO:0000256" key="4">
    <source>
        <dbReference type="ARBA" id="ARBA00013014"/>
    </source>
</evidence>
<evidence type="ECO:0000256" key="9">
    <source>
        <dbReference type="ARBA" id="ARBA00032024"/>
    </source>
</evidence>
<evidence type="ECO:0000313" key="14">
    <source>
        <dbReference type="EMBL" id="GAP67457.1"/>
    </source>
</evidence>
<dbReference type="Gene3D" id="1.10.1040.10">
    <property type="entry name" value="N-(1-d-carboxylethyl)-l-norvaline Dehydrogenase, domain 2"/>
    <property type="match status" value="1"/>
</dbReference>
<dbReference type="FunFam" id="3.40.50.720:FF:000307">
    <property type="entry name" value="2-dehydropantoate 2-reductase"/>
    <property type="match status" value="1"/>
</dbReference>
<evidence type="ECO:0000256" key="11">
    <source>
        <dbReference type="RuleBase" id="RU362068"/>
    </source>
</evidence>
<dbReference type="GO" id="GO:0008677">
    <property type="term" value="F:2-dehydropantoate 2-reductase activity"/>
    <property type="evidence" value="ECO:0007669"/>
    <property type="project" value="UniProtKB-EC"/>
</dbReference>
<dbReference type="InterPro" id="IPR013328">
    <property type="entry name" value="6PGD_dom2"/>
</dbReference>
<dbReference type="SUPFAM" id="SSF48179">
    <property type="entry name" value="6-phosphogluconate dehydrogenase C-terminal domain-like"/>
    <property type="match status" value="1"/>
</dbReference>
<dbReference type="Pfam" id="PF02558">
    <property type="entry name" value="ApbA"/>
    <property type="match status" value="1"/>
</dbReference>
<dbReference type="FunFam" id="1.10.1040.10:FF:000017">
    <property type="entry name" value="2-dehydropantoate 2-reductase"/>
    <property type="match status" value="1"/>
</dbReference>
<evidence type="ECO:0000256" key="6">
    <source>
        <dbReference type="ARBA" id="ARBA00022655"/>
    </source>
</evidence>
<keyword evidence="15" id="KW-1185">Reference proteome</keyword>
<dbReference type="InterPro" id="IPR013752">
    <property type="entry name" value="KPA_reductase"/>
</dbReference>
<dbReference type="Pfam" id="PF08546">
    <property type="entry name" value="ApbA_C"/>
    <property type="match status" value="1"/>
</dbReference>
<evidence type="ECO:0000256" key="8">
    <source>
        <dbReference type="ARBA" id="ARBA00023002"/>
    </source>
</evidence>
<dbReference type="PANTHER" id="PTHR21708">
    <property type="entry name" value="PROBABLE 2-DEHYDROPANTOATE 2-REDUCTASE"/>
    <property type="match status" value="1"/>
</dbReference>
<sequence>MLVLGAGATGGWFGARLIEAGADVAFLVRPARAAALAADGLRIHGTSRPFAAPVRALTAVPGDARYDLVLLSCKAYDLDAAIEAIRPAVGADTRVLPLLNGLRHLDALDAAFGAPRVLGGLCHISATLEPDGTIRQFGALERLTWGARRADDPALPALRATLRRMPGDVREPADILGAMWEKFAFIAALAGVTCLLRAPVGVIAASGEGAVLARRLYAECAAVAAREGHPLDAAACLEAERILTAPGSPLKASMLRDIERGGRTEGEHILGDLRDRARRAGLDTPLLAAAHAHVAAYERQRAIA</sequence>
<evidence type="ECO:0000259" key="12">
    <source>
        <dbReference type="Pfam" id="PF02558"/>
    </source>
</evidence>
<evidence type="ECO:0000313" key="15">
    <source>
        <dbReference type="Proteomes" id="UP000253740"/>
    </source>
</evidence>
<evidence type="ECO:0000256" key="10">
    <source>
        <dbReference type="ARBA" id="ARBA00048793"/>
    </source>
</evidence>
<comment type="catalytic activity">
    <reaction evidence="10 11">
        <text>(R)-pantoate + NADP(+) = 2-dehydropantoate + NADPH + H(+)</text>
        <dbReference type="Rhea" id="RHEA:16233"/>
        <dbReference type="ChEBI" id="CHEBI:11561"/>
        <dbReference type="ChEBI" id="CHEBI:15378"/>
        <dbReference type="ChEBI" id="CHEBI:15980"/>
        <dbReference type="ChEBI" id="CHEBI:57783"/>
        <dbReference type="ChEBI" id="CHEBI:58349"/>
        <dbReference type="EC" id="1.1.1.169"/>
    </reaction>
</comment>
<comment type="pathway">
    <text evidence="2 11">Cofactor biosynthesis; (R)-pantothenate biosynthesis; (R)-pantoate from 3-methyl-2-oxobutanoate: step 2/2.</text>
</comment>
<keyword evidence="8 11" id="KW-0560">Oxidoreductase</keyword>
<evidence type="ECO:0000256" key="2">
    <source>
        <dbReference type="ARBA" id="ARBA00004994"/>
    </source>
</evidence>
<dbReference type="EMBL" id="DF970277">
    <property type="protein sequence ID" value="GAP67457.1"/>
    <property type="molecule type" value="Genomic_DNA"/>
</dbReference>
<reference evidence="14" key="1">
    <citation type="submission" date="2015-08" db="EMBL/GenBank/DDBJ databases">
        <title>Complete DNA Sequence of Pseudomonas syringae pv. actinidiae, the Causal Agent of Kiwifruit Canker Disease.</title>
        <authorList>
            <person name="Rikkerink E.H.A."/>
            <person name="Fineran P.C."/>
        </authorList>
    </citation>
    <scope>NUCLEOTIDE SEQUENCE</scope>
    <source>
        <strain evidence="14">SkMP5</strain>
    </source>
</reference>
<evidence type="ECO:0000256" key="7">
    <source>
        <dbReference type="ARBA" id="ARBA00022857"/>
    </source>
</evidence>
<evidence type="ECO:0000256" key="5">
    <source>
        <dbReference type="ARBA" id="ARBA00019465"/>
    </source>
</evidence>
<dbReference type="UniPathway" id="UPA00028">
    <property type="reaction ID" value="UER00004"/>
</dbReference>
<dbReference type="Gene3D" id="3.40.50.720">
    <property type="entry name" value="NAD(P)-binding Rossmann-like Domain"/>
    <property type="match status" value="1"/>
</dbReference>